<protein>
    <submittedName>
        <fullName evidence="1">Uncharacterized protein</fullName>
    </submittedName>
</protein>
<gene>
    <name evidence="1" type="ORF">HRbin17_01317</name>
</gene>
<name>A0A2H5XC92_9BACT</name>
<dbReference type="Proteomes" id="UP000236173">
    <property type="component" value="Unassembled WGS sequence"/>
</dbReference>
<dbReference type="EMBL" id="BEHT01000016">
    <property type="protein sequence ID" value="GBC98802.1"/>
    <property type="molecule type" value="Genomic_DNA"/>
</dbReference>
<dbReference type="AlphaFoldDB" id="A0A2H5XC92"/>
<sequence length="77" mass="8768">MTEDVLALPSKVDRLVDAVRELADTQHQQAEQIRALAEARQRTEERLEVRRAALLSRRQRHIGASEMRPPNLGGRLS</sequence>
<accession>A0A2H5XC92</accession>
<comment type="caution">
    <text evidence="1">The sequence shown here is derived from an EMBL/GenBank/DDBJ whole genome shotgun (WGS) entry which is preliminary data.</text>
</comment>
<evidence type="ECO:0000313" key="2">
    <source>
        <dbReference type="Proteomes" id="UP000236173"/>
    </source>
</evidence>
<evidence type="ECO:0000313" key="1">
    <source>
        <dbReference type="EMBL" id="GBC98802.1"/>
    </source>
</evidence>
<organism evidence="1 2">
    <name type="scientific">Candidatus Fervidibacter japonicus</name>
    <dbReference type="NCBI Taxonomy" id="2035412"/>
    <lineage>
        <taxon>Bacteria</taxon>
        <taxon>Candidatus Fervidibacterota</taxon>
        <taxon>Candidatus Fervidibacter</taxon>
    </lineage>
</organism>
<reference evidence="2" key="1">
    <citation type="submission" date="2017-09" db="EMBL/GenBank/DDBJ databases">
        <title>Metaegenomics of thermophilic ammonia-oxidizing enrichment culture.</title>
        <authorList>
            <person name="Kato S."/>
            <person name="Suzuki K."/>
        </authorList>
    </citation>
    <scope>NUCLEOTIDE SEQUENCE [LARGE SCALE GENOMIC DNA]</scope>
</reference>
<proteinExistence type="predicted"/>